<reference evidence="1 2" key="1">
    <citation type="submission" date="2019-06" db="EMBL/GenBank/DDBJ databases">
        <title>Sequencing the genomes of 1000 actinobacteria strains.</title>
        <authorList>
            <person name="Klenk H.-P."/>
        </authorList>
    </citation>
    <scope>NUCLEOTIDE SEQUENCE [LARGE SCALE GENOMIC DNA]</scope>
    <source>
        <strain evidence="1 2">DSM 103495</strain>
    </source>
</reference>
<dbReference type="RefSeq" id="WP_141810105.1">
    <property type="nucleotide sequence ID" value="NZ_VFPG01000001.1"/>
</dbReference>
<sequence length="215" mass="24264">MVRSGDRMHAYLIDQVNMMLRRVQMYGGEPALWTTFDHLFFLEDEDRGQADLWQSWRERNAFTPTGAKGALQRHLPGDDLADALASMYAEAARNRGWLRLDRTLTSDEYVEMRGAVASFTAQDRTYSEVSATFGEPSVLFGSSNRLYGKTLAYATADPADPMVVFHLWNGVDEGAEQRWPPKYPEPILVAIRCGTGSFPATFSFTPEGRRLRPQS</sequence>
<accession>A0A543FEF7</accession>
<proteinExistence type="predicted"/>
<dbReference type="AlphaFoldDB" id="A0A543FEF7"/>
<name>A0A543FEF7_9NOCA</name>
<keyword evidence="2" id="KW-1185">Reference proteome</keyword>
<gene>
    <name evidence="1" type="ORF">FB390_3828</name>
</gene>
<evidence type="ECO:0000313" key="2">
    <source>
        <dbReference type="Proteomes" id="UP000316331"/>
    </source>
</evidence>
<comment type="caution">
    <text evidence="1">The sequence shown here is derived from an EMBL/GenBank/DDBJ whole genome shotgun (WGS) entry which is preliminary data.</text>
</comment>
<dbReference type="Proteomes" id="UP000316331">
    <property type="component" value="Unassembled WGS sequence"/>
</dbReference>
<protein>
    <submittedName>
        <fullName evidence="1">Uncharacterized protein</fullName>
    </submittedName>
</protein>
<organism evidence="1 2">
    <name type="scientific">Nocardia bhagyanarayanae</name>
    <dbReference type="NCBI Taxonomy" id="1215925"/>
    <lineage>
        <taxon>Bacteria</taxon>
        <taxon>Bacillati</taxon>
        <taxon>Actinomycetota</taxon>
        <taxon>Actinomycetes</taxon>
        <taxon>Mycobacteriales</taxon>
        <taxon>Nocardiaceae</taxon>
        <taxon>Nocardia</taxon>
    </lineage>
</organism>
<evidence type="ECO:0000313" key="1">
    <source>
        <dbReference type="EMBL" id="TQM32151.1"/>
    </source>
</evidence>
<dbReference type="EMBL" id="VFPG01000001">
    <property type="protein sequence ID" value="TQM32151.1"/>
    <property type="molecule type" value="Genomic_DNA"/>
</dbReference>
<dbReference type="OrthoDB" id="281785at2"/>